<feature type="domain" description="Glycosyltransferase 2-like" evidence="5">
    <location>
        <begin position="41"/>
        <end position="208"/>
    </location>
</feature>
<dbReference type="InterPro" id="IPR001173">
    <property type="entry name" value="Glyco_trans_2-like"/>
</dbReference>
<evidence type="ECO:0000313" key="6">
    <source>
        <dbReference type="EMBL" id="GAA0872457.1"/>
    </source>
</evidence>
<evidence type="ECO:0000256" key="2">
    <source>
        <dbReference type="ARBA" id="ARBA00022676"/>
    </source>
</evidence>
<reference evidence="6 7" key="1">
    <citation type="journal article" date="2019" name="Int. J. Syst. Evol. Microbiol.">
        <title>The Global Catalogue of Microorganisms (GCM) 10K type strain sequencing project: providing services to taxonomists for standard genome sequencing and annotation.</title>
        <authorList>
            <consortium name="The Broad Institute Genomics Platform"/>
            <consortium name="The Broad Institute Genome Sequencing Center for Infectious Disease"/>
            <person name="Wu L."/>
            <person name="Ma J."/>
        </authorList>
    </citation>
    <scope>NUCLEOTIDE SEQUENCE [LARGE SCALE GENOMIC DNA]</scope>
    <source>
        <strain evidence="6 7">JCM 16082</strain>
    </source>
</reference>
<dbReference type="Gene3D" id="3.90.550.10">
    <property type="entry name" value="Spore Coat Polysaccharide Biosynthesis Protein SpsA, Chain A"/>
    <property type="match status" value="1"/>
</dbReference>
<gene>
    <name evidence="6" type="ORF">GCM10009117_16040</name>
</gene>
<comment type="similarity">
    <text evidence="1">Belongs to the glycosyltransferase 2 family.</text>
</comment>
<dbReference type="EMBL" id="BAAAFG010000015">
    <property type="protein sequence ID" value="GAA0872457.1"/>
    <property type="molecule type" value="Genomic_DNA"/>
</dbReference>
<evidence type="ECO:0000256" key="1">
    <source>
        <dbReference type="ARBA" id="ARBA00006739"/>
    </source>
</evidence>
<evidence type="ECO:0000313" key="7">
    <source>
        <dbReference type="Proteomes" id="UP001500507"/>
    </source>
</evidence>
<dbReference type="InterPro" id="IPR029044">
    <property type="entry name" value="Nucleotide-diphossugar_trans"/>
</dbReference>
<keyword evidence="3" id="KW-0808">Transferase</keyword>
<sequence>MIWVVLLVCITYAVLILGLAFGIHRIPNQHLIRLTPKTHFSIIVPFRNEAQRMEDLLNSLLSLNYPNTLFEVIFVDDASTDHSQDLINQHLDQKINFNIVENQRSSISPKKDAITTAVQTAKGNFIITTDADVSLPANWLSHFDALLQKEQPVMIVAPVTLSYDPSQWVSIYDALDFLSLQGVTMGSFGFGKPLMCNGANLGYDKKAFLEIHGFEGNANIASGDDVFLLQKFLSHGKKISYLNAIEATVSTPTVSSFSAFTQQRKRWAAKTSSYTLWFPKFTGLIVLLMNVSLIGLFVTAFFWSRLWIFLGYFFLIKSLADQLLLFRAAQQLGQQDLFKHQWKIILFHPFITIYVALSSFLGYSWKGRTFKH</sequence>
<organism evidence="6 7">
    <name type="scientific">Gangjinia marincola</name>
    <dbReference type="NCBI Taxonomy" id="578463"/>
    <lineage>
        <taxon>Bacteria</taxon>
        <taxon>Pseudomonadati</taxon>
        <taxon>Bacteroidota</taxon>
        <taxon>Flavobacteriia</taxon>
        <taxon>Flavobacteriales</taxon>
        <taxon>Flavobacteriaceae</taxon>
        <taxon>Gangjinia</taxon>
    </lineage>
</organism>
<dbReference type="PANTHER" id="PTHR43630:SF1">
    <property type="entry name" value="POLY-BETA-1,6-N-ACETYL-D-GLUCOSAMINE SYNTHASE"/>
    <property type="match status" value="1"/>
</dbReference>
<evidence type="ECO:0000259" key="5">
    <source>
        <dbReference type="Pfam" id="PF00535"/>
    </source>
</evidence>
<keyword evidence="4" id="KW-0472">Membrane</keyword>
<feature type="transmembrane region" description="Helical" evidence="4">
    <location>
        <begin position="346"/>
        <end position="365"/>
    </location>
</feature>
<keyword evidence="4" id="KW-0812">Transmembrane</keyword>
<keyword evidence="2" id="KW-0328">Glycosyltransferase</keyword>
<keyword evidence="4" id="KW-1133">Transmembrane helix</keyword>
<evidence type="ECO:0000256" key="3">
    <source>
        <dbReference type="ARBA" id="ARBA00022679"/>
    </source>
</evidence>
<feature type="transmembrane region" description="Helical" evidence="4">
    <location>
        <begin position="309"/>
        <end position="326"/>
    </location>
</feature>
<dbReference type="SUPFAM" id="SSF53448">
    <property type="entry name" value="Nucleotide-diphospho-sugar transferases"/>
    <property type="match status" value="1"/>
</dbReference>
<accession>A0ABN1MHJ1</accession>
<feature type="transmembrane region" description="Helical" evidence="4">
    <location>
        <begin position="281"/>
        <end position="303"/>
    </location>
</feature>
<dbReference type="Proteomes" id="UP001500507">
    <property type="component" value="Unassembled WGS sequence"/>
</dbReference>
<dbReference type="Pfam" id="PF00535">
    <property type="entry name" value="Glycos_transf_2"/>
    <property type="match status" value="1"/>
</dbReference>
<protein>
    <submittedName>
        <fullName evidence="6">Glycosyltransferase</fullName>
    </submittedName>
</protein>
<name>A0ABN1MHJ1_9FLAO</name>
<keyword evidence="7" id="KW-1185">Reference proteome</keyword>
<dbReference type="RefSeq" id="WP_343765836.1">
    <property type="nucleotide sequence ID" value="NZ_BAAAFG010000015.1"/>
</dbReference>
<evidence type="ECO:0000256" key="4">
    <source>
        <dbReference type="SAM" id="Phobius"/>
    </source>
</evidence>
<dbReference type="PANTHER" id="PTHR43630">
    <property type="entry name" value="POLY-BETA-1,6-N-ACETYL-D-GLUCOSAMINE SYNTHASE"/>
    <property type="match status" value="1"/>
</dbReference>
<proteinExistence type="inferred from homology"/>
<comment type="caution">
    <text evidence="6">The sequence shown here is derived from an EMBL/GenBank/DDBJ whole genome shotgun (WGS) entry which is preliminary data.</text>
</comment>